<reference evidence="8 9" key="1">
    <citation type="submission" date="2020-04" db="EMBL/GenBank/DDBJ databases">
        <title>Pseudoalteromonas caenipelagi sp. nov., isolated from a tidal flat.</title>
        <authorList>
            <person name="Park S."/>
            <person name="Yoon J.-H."/>
        </authorList>
    </citation>
    <scope>NUCLEOTIDE SEQUENCE [LARGE SCALE GENOMIC DNA]</scope>
    <source>
        <strain evidence="8 9">JBTF-M23</strain>
    </source>
</reference>
<dbReference type="PROSITE" id="PS00924">
    <property type="entry name" value="ASP_GLU_RACEMASE_2"/>
    <property type="match status" value="1"/>
</dbReference>
<evidence type="ECO:0000256" key="5">
    <source>
        <dbReference type="ARBA" id="ARBA00023235"/>
    </source>
</evidence>
<dbReference type="InterPro" id="IPR033134">
    <property type="entry name" value="Asp/Glu_racemase_AS_2"/>
</dbReference>
<feature type="binding site" evidence="7">
    <location>
        <begin position="181"/>
        <end position="182"/>
    </location>
    <ligand>
        <name>substrate</name>
    </ligand>
</feature>
<evidence type="ECO:0000256" key="6">
    <source>
        <dbReference type="ARBA" id="ARBA00023316"/>
    </source>
</evidence>
<dbReference type="NCBIfam" id="TIGR00067">
    <property type="entry name" value="glut_race"/>
    <property type="match status" value="1"/>
</dbReference>
<dbReference type="GO" id="GO:0008360">
    <property type="term" value="P:regulation of cell shape"/>
    <property type="evidence" value="ECO:0007669"/>
    <property type="project" value="UniProtKB-KW"/>
</dbReference>
<gene>
    <name evidence="7" type="primary">murI</name>
    <name evidence="8" type="ORF">HG263_21505</name>
</gene>
<dbReference type="InterPro" id="IPR004391">
    <property type="entry name" value="Glu_race"/>
</dbReference>
<dbReference type="InterPro" id="IPR001920">
    <property type="entry name" value="Asp/Glu_race"/>
</dbReference>
<dbReference type="PANTHER" id="PTHR21198">
    <property type="entry name" value="GLUTAMATE RACEMASE"/>
    <property type="match status" value="1"/>
</dbReference>
<comment type="catalytic activity">
    <reaction evidence="1 7">
        <text>L-glutamate = D-glutamate</text>
        <dbReference type="Rhea" id="RHEA:12813"/>
        <dbReference type="ChEBI" id="CHEBI:29985"/>
        <dbReference type="ChEBI" id="CHEBI:29986"/>
        <dbReference type="EC" id="5.1.1.3"/>
    </reaction>
</comment>
<keyword evidence="5 7" id="KW-0413">Isomerase</keyword>
<evidence type="ECO:0000256" key="1">
    <source>
        <dbReference type="ARBA" id="ARBA00001602"/>
    </source>
</evidence>
<evidence type="ECO:0000256" key="2">
    <source>
        <dbReference type="ARBA" id="ARBA00013090"/>
    </source>
</evidence>
<organism evidence="8 9">
    <name type="scientific">Pseudoalteromonas caenipelagi</name>
    <dbReference type="NCBI Taxonomy" id="2726988"/>
    <lineage>
        <taxon>Bacteria</taxon>
        <taxon>Pseudomonadati</taxon>
        <taxon>Pseudomonadota</taxon>
        <taxon>Gammaproteobacteria</taxon>
        <taxon>Alteromonadales</taxon>
        <taxon>Pseudoalteromonadaceae</taxon>
        <taxon>Pseudoalteromonas</taxon>
    </lineage>
</organism>
<feature type="binding site" evidence="7">
    <location>
        <begin position="36"/>
        <end position="37"/>
    </location>
    <ligand>
        <name>substrate</name>
    </ligand>
</feature>
<dbReference type="SUPFAM" id="SSF53681">
    <property type="entry name" value="Aspartate/glutamate racemase"/>
    <property type="match status" value="2"/>
</dbReference>
<dbReference type="InterPro" id="IPR015942">
    <property type="entry name" value="Asp/Glu/hydantoin_racemase"/>
</dbReference>
<dbReference type="AlphaFoldDB" id="A0A849VKY0"/>
<feature type="binding site" evidence="7">
    <location>
        <begin position="4"/>
        <end position="5"/>
    </location>
    <ligand>
        <name>substrate</name>
    </ligand>
</feature>
<keyword evidence="3 7" id="KW-0133">Cell shape</keyword>
<feature type="active site" description="Proton donor/acceptor" evidence="7">
    <location>
        <position position="180"/>
    </location>
</feature>
<dbReference type="RefSeq" id="WP_171628116.1">
    <property type="nucleotide sequence ID" value="NZ_JABBPG010000015.1"/>
</dbReference>
<keyword evidence="4 7" id="KW-0573">Peptidoglycan synthesis</keyword>
<dbReference type="Proteomes" id="UP000586305">
    <property type="component" value="Unassembled WGS sequence"/>
</dbReference>
<comment type="function">
    <text evidence="7">Provides the (R)-glutamate required for cell wall biosynthesis.</text>
</comment>
<dbReference type="InterPro" id="IPR018187">
    <property type="entry name" value="Asp/Glu_racemase_AS_1"/>
</dbReference>
<accession>A0A849VKY0</accession>
<comment type="caution">
    <text evidence="8">The sequence shown here is derived from an EMBL/GenBank/DDBJ whole genome shotgun (WGS) entry which is preliminary data.</text>
</comment>
<evidence type="ECO:0000256" key="4">
    <source>
        <dbReference type="ARBA" id="ARBA00022984"/>
    </source>
</evidence>
<dbReference type="HAMAP" id="MF_00258">
    <property type="entry name" value="Glu_racemase"/>
    <property type="match status" value="1"/>
</dbReference>
<evidence type="ECO:0000313" key="8">
    <source>
        <dbReference type="EMBL" id="NOU53083.1"/>
    </source>
</evidence>
<keyword evidence="6 7" id="KW-0961">Cell wall biogenesis/degradation</keyword>
<dbReference type="PROSITE" id="PS00923">
    <property type="entry name" value="ASP_GLU_RACEMASE_1"/>
    <property type="match status" value="1"/>
</dbReference>
<dbReference type="Gene3D" id="3.40.50.1860">
    <property type="match status" value="2"/>
</dbReference>
<feature type="active site" description="Proton donor/acceptor" evidence="7">
    <location>
        <position position="69"/>
    </location>
</feature>
<dbReference type="UniPathway" id="UPA00219"/>
<sequence>MVFDSGIGGTSVLEHIQSLVPNAEYSYVMDNALLPYGLQSEQTIQARLACLVKRAEQFPNSVDLIVIACNTASTHALATTREITDIPIVGVVPAIKPAALNSQNKHIALLATPATSNNAYTNLLIKEYAKDCKVDLHHSTRLVSLAEQLYWEEVVDLDLLNRELALIDIDDQVDSIVLGCTHFPILKTHLSAYYGCGVQLIDSGAAIAKRVRFLLSDIIEPVSDANKKPLQFYATAPTKLTCKSQINLKAITLNC</sequence>
<name>A0A849VKY0_9GAMM</name>
<keyword evidence="9" id="KW-1185">Reference proteome</keyword>
<protein>
    <recommendedName>
        <fullName evidence="2 7">Glutamate racemase</fullName>
        <ecNumber evidence="2 7">5.1.1.3</ecNumber>
    </recommendedName>
</protein>
<evidence type="ECO:0000256" key="7">
    <source>
        <dbReference type="HAMAP-Rule" id="MF_00258"/>
    </source>
</evidence>
<dbReference type="PANTHER" id="PTHR21198:SF2">
    <property type="entry name" value="GLUTAMATE RACEMASE"/>
    <property type="match status" value="1"/>
</dbReference>
<feature type="binding site" evidence="7">
    <location>
        <begin position="70"/>
        <end position="71"/>
    </location>
    <ligand>
        <name>substrate</name>
    </ligand>
</feature>
<dbReference type="GO" id="GO:0008881">
    <property type="term" value="F:glutamate racemase activity"/>
    <property type="evidence" value="ECO:0007669"/>
    <property type="project" value="UniProtKB-UniRule"/>
</dbReference>
<dbReference type="EC" id="5.1.1.3" evidence="2 7"/>
<dbReference type="Pfam" id="PF01177">
    <property type="entry name" value="Asp_Glu_race"/>
    <property type="match status" value="1"/>
</dbReference>
<dbReference type="GO" id="GO:0071555">
    <property type="term" value="P:cell wall organization"/>
    <property type="evidence" value="ECO:0007669"/>
    <property type="project" value="UniProtKB-KW"/>
</dbReference>
<comment type="similarity">
    <text evidence="7">Belongs to the aspartate/glutamate racemases family.</text>
</comment>
<proteinExistence type="inferred from homology"/>
<evidence type="ECO:0000256" key="3">
    <source>
        <dbReference type="ARBA" id="ARBA00022960"/>
    </source>
</evidence>
<comment type="pathway">
    <text evidence="7">Cell wall biogenesis; peptidoglycan biosynthesis.</text>
</comment>
<evidence type="ECO:0000313" key="9">
    <source>
        <dbReference type="Proteomes" id="UP000586305"/>
    </source>
</evidence>
<dbReference type="EMBL" id="JABBPG010000015">
    <property type="protein sequence ID" value="NOU53083.1"/>
    <property type="molecule type" value="Genomic_DNA"/>
</dbReference>
<dbReference type="GO" id="GO:0009252">
    <property type="term" value="P:peptidoglycan biosynthetic process"/>
    <property type="evidence" value="ECO:0007669"/>
    <property type="project" value="UniProtKB-UniRule"/>
</dbReference>